<organism evidence="2 3">
    <name type="scientific">Albimonas pacifica</name>
    <dbReference type="NCBI Taxonomy" id="1114924"/>
    <lineage>
        <taxon>Bacteria</taxon>
        <taxon>Pseudomonadati</taxon>
        <taxon>Pseudomonadota</taxon>
        <taxon>Alphaproteobacteria</taxon>
        <taxon>Rhodobacterales</taxon>
        <taxon>Paracoccaceae</taxon>
        <taxon>Albimonas</taxon>
    </lineage>
</organism>
<dbReference type="GO" id="GO:0016301">
    <property type="term" value="F:kinase activity"/>
    <property type="evidence" value="ECO:0007669"/>
    <property type="project" value="UniProtKB-KW"/>
</dbReference>
<keyword evidence="3" id="KW-1185">Reference proteome</keyword>
<reference evidence="2 3" key="1">
    <citation type="submission" date="2016-10" db="EMBL/GenBank/DDBJ databases">
        <authorList>
            <person name="de Groot N.N."/>
        </authorList>
    </citation>
    <scope>NUCLEOTIDE SEQUENCE [LARGE SCALE GENOMIC DNA]</scope>
    <source>
        <strain evidence="2 3">CGMCC 1.11030</strain>
    </source>
</reference>
<name>A0A1I3IXD8_9RHOB</name>
<feature type="region of interest" description="Disordered" evidence="1">
    <location>
        <begin position="1"/>
        <end position="23"/>
    </location>
</feature>
<keyword evidence="2" id="KW-0808">Transferase</keyword>
<dbReference type="SUPFAM" id="SSF52540">
    <property type="entry name" value="P-loop containing nucleoside triphosphate hydrolases"/>
    <property type="match status" value="1"/>
</dbReference>
<sequence length="513" mass="56422">MTDLYLDLPPPQARRGAAPERLPGDAPGAVRALVAGLAKRGVRFCHWKSNLRLAEAMAGAEDLDLLVRREDAGRLLAAAIEAGFRPAVSRGGMGHPGVIHAFALNDDASGLVHLHAYFGVVTGDSLVKCFRLPIEEDLLAGGHRLHGLPVPPPEAELALFALRVLLKHADLVEVAMVARGYDAVRRELRWLRGRADLSAAQTLWRRWLPAGDPPRLAEALAAIEAEGGRGRLERIRLGLRLSRALRDRRRIGHAAARFQRKLRVWRMLRNRRAGRRDLALQTGGLVVAMVGPKGVGKSTLGGEIARRLGRDLDMLRVHAGRPPATWLSFAPRLLTPLARRLFRSERTGEYEKPERRASGRWSLLFVLRMTLLAHDRRALLRRCWREAASGAIVVTDRYPSQTPGAIDSGVFDNAAVAAERSILKRWLMRREQALCRGVPGPQLVLRLEASPETAVRRDAARDKPGGPDADAVRRRWGMETCADFGAAPVAIIDTDRPLAASAEAAARAIWRAL</sequence>
<dbReference type="OrthoDB" id="6853346at2"/>
<dbReference type="STRING" id="1114924.SAMN05216258_107267"/>
<evidence type="ECO:0000313" key="2">
    <source>
        <dbReference type="EMBL" id="SFI52602.1"/>
    </source>
</evidence>
<dbReference type="Proteomes" id="UP000199377">
    <property type="component" value="Unassembled WGS sequence"/>
</dbReference>
<dbReference type="AlphaFoldDB" id="A0A1I3IXD8"/>
<dbReference type="RefSeq" id="WP_092861349.1">
    <property type="nucleotide sequence ID" value="NZ_FOQH01000007.1"/>
</dbReference>
<dbReference type="Gene3D" id="3.40.50.300">
    <property type="entry name" value="P-loop containing nucleotide triphosphate hydrolases"/>
    <property type="match status" value="1"/>
</dbReference>
<proteinExistence type="predicted"/>
<dbReference type="InterPro" id="IPR027417">
    <property type="entry name" value="P-loop_NTPase"/>
</dbReference>
<gene>
    <name evidence="2" type="ORF">SAMN05216258_107267</name>
</gene>
<accession>A0A1I3IXD8</accession>
<evidence type="ECO:0000313" key="3">
    <source>
        <dbReference type="Proteomes" id="UP000199377"/>
    </source>
</evidence>
<dbReference type="EMBL" id="FOQH01000007">
    <property type="protein sequence ID" value="SFI52602.1"/>
    <property type="molecule type" value="Genomic_DNA"/>
</dbReference>
<evidence type="ECO:0000256" key="1">
    <source>
        <dbReference type="SAM" id="MobiDB-lite"/>
    </source>
</evidence>
<keyword evidence="2" id="KW-0418">Kinase</keyword>
<protein>
    <submittedName>
        <fullName evidence="2">Thymidylate kinase</fullName>
    </submittedName>
</protein>